<accession>A0AAW1SYP8</accession>
<gene>
    <name evidence="1" type="ORF">WJX84_010146</name>
</gene>
<evidence type="ECO:0000313" key="2">
    <source>
        <dbReference type="Proteomes" id="UP001485043"/>
    </source>
</evidence>
<dbReference type="AlphaFoldDB" id="A0AAW1SYP8"/>
<reference evidence="1 2" key="1">
    <citation type="journal article" date="2024" name="Nat. Commun.">
        <title>Phylogenomics reveals the evolutionary origins of lichenization in chlorophyte algae.</title>
        <authorList>
            <person name="Puginier C."/>
            <person name="Libourel C."/>
            <person name="Otte J."/>
            <person name="Skaloud P."/>
            <person name="Haon M."/>
            <person name="Grisel S."/>
            <person name="Petersen M."/>
            <person name="Berrin J.G."/>
            <person name="Delaux P.M."/>
            <person name="Dal Grande F."/>
            <person name="Keller J."/>
        </authorList>
    </citation>
    <scope>NUCLEOTIDE SEQUENCE [LARGE SCALE GENOMIC DNA]</scope>
    <source>
        <strain evidence="1 2">SAG 2523</strain>
    </source>
</reference>
<proteinExistence type="predicted"/>
<name>A0AAW1SYP8_9CHLO</name>
<comment type="caution">
    <text evidence="1">The sequence shown here is derived from an EMBL/GenBank/DDBJ whole genome shotgun (WGS) entry which is preliminary data.</text>
</comment>
<sequence length="104" mass="11984">MFVCGLQMYLIRSIEIVRAYSDEISACLSSLEPGPVSRRDCSAMRRMTGRTRQRLEERMRVFDQQAARVSCQEGEAAFAMTRKLMVEAQTIIETDIFETFSMDE</sequence>
<dbReference type="EMBL" id="JALJOV010000747">
    <property type="protein sequence ID" value="KAK9861512.1"/>
    <property type="molecule type" value="Genomic_DNA"/>
</dbReference>
<dbReference type="Proteomes" id="UP001485043">
    <property type="component" value="Unassembled WGS sequence"/>
</dbReference>
<keyword evidence="2" id="KW-1185">Reference proteome</keyword>
<evidence type="ECO:0000313" key="1">
    <source>
        <dbReference type="EMBL" id="KAK9861512.1"/>
    </source>
</evidence>
<protein>
    <submittedName>
        <fullName evidence="1">Uncharacterized protein</fullName>
    </submittedName>
</protein>
<organism evidence="1 2">
    <name type="scientific">Apatococcus fuscideae</name>
    <dbReference type="NCBI Taxonomy" id="2026836"/>
    <lineage>
        <taxon>Eukaryota</taxon>
        <taxon>Viridiplantae</taxon>
        <taxon>Chlorophyta</taxon>
        <taxon>core chlorophytes</taxon>
        <taxon>Trebouxiophyceae</taxon>
        <taxon>Chlorellales</taxon>
        <taxon>Chlorellaceae</taxon>
        <taxon>Apatococcus</taxon>
    </lineage>
</organism>